<proteinExistence type="predicted"/>
<reference evidence="2" key="1">
    <citation type="submission" date="2018-05" db="EMBL/GenBank/DDBJ databases">
        <authorList>
            <person name="Lanie J.A."/>
            <person name="Ng W.-L."/>
            <person name="Kazmierczak K.M."/>
            <person name="Andrzejewski T.M."/>
            <person name="Davidsen T.M."/>
            <person name="Wayne K.J."/>
            <person name="Tettelin H."/>
            <person name="Glass J.I."/>
            <person name="Rusch D."/>
            <person name="Podicherti R."/>
            <person name="Tsui H.-C.T."/>
            <person name="Winkler M.E."/>
        </authorList>
    </citation>
    <scope>NUCLEOTIDE SEQUENCE</scope>
</reference>
<sequence length="44" mass="5287">MPWPRLYLDAVLVEAIVARKASATREKRRMKSSRRLDRNRKPYT</sequence>
<evidence type="ECO:0000313" key="2">
    <source>
        <dbReference type="EMBL" id="SVB72429.1"/>
    </source>
</evidence>
<feature type="region of interest" description="Disordered" evidence="1">
    <location>
        <begin position="22"/>
        <end position="44"/>
    </location>
</feature>
<protein>
    <submittedName>
        <fullName evidence="2">Uncharacterized protein</fullName>
    </submittedName>
</protein>
<gene>
    <name evidence="2" type="ORF">METZ01_LOCUS225283</name>
</gene>
<feature type="non-terminal residue" evidence="2">
    <location>
        <position position="44"/>
    </location>
</feature>
<feature type="compositionally biased region" description="Basic and acidic residues" evidence="1">
    <location>
        <begin position="34"/>
        <end position="44"/>
    </location>
</feature>
<dbReference type="AlphaFoldDB" id="A0A382GC01"/>
<organism evidence="2">
    <name type="scientific">marine metagenome</name>
    <dbReference type="NCBI Taxonomy" id="408172"/>
    <lineage>
        <taxon>unclassified sequences</taxon>
        <taxon>metagenomes</taxon>
        <taxon>ecological metagenomes</taxon>
    </lineage>
</organism>
<name>A0A382GC01_9ZZZZ</name>
<dbReference type="EMBL" id="UINC01054563">
    <property type="protein sequence ID" value="SVB72429.1"/>
    <property type="molecule type" value="Genomic_DNA"/>
</dbReference>
<evidence type="ECO:0000256" key="1">
    <source>
        <dbReference type="SAM" id="MobiDB-lite"/>
    </source>
</evidence>
<accession>A0A382GC01</accession>